<protein>
    <submittedName>
        <fullName evidence="1">Uncharacterized protein</fullName>
    </submittedName>
</protein>
<name>A0A834LS41_RHOSS</name>
<dbReference type="EMBL" id="WJXA01000003">
    <property type="protein sequence ID" value="KAF7148167.1"/>
    <property type="molecule type" value="Genomic_DNA"/>
</dbReference>
<dbReference type="Proteomes" id="UP000626092">
    <property type="component" value="Unassembled WGS sequence"/>
</dbReference>
<reference evidence="1" key="1">
    <citation type="submission" date="2019-11" db="EMBL/GenBank/DDBJ databases">
        <authorList>
            <person name="Liu Y."/>
            <person name="Hou J."/>
            <person name="Li T.-Q."/>
            <person name="Guan C.-H."/>
            <person name="Wu X."/>
            <person name="Wu H.-Z."/>
            <person name="Ling F."/>
            <person name="Zhang R."/>
            <person name="Shi X.-G."/>
            <person name="Ren J.-P."/>
            <person name="Chen E.-F."/>
            <person name="Sun J.-M."/>
        </authorList>
    </citation>
    <scope>NUCLEOTIDE SEQUENCE</scope>
    <source>
        <strain evidence="1">Adult_tree_wgs_1</strain>
        <tissue evidence="1">Leaves</tissue>
    </source>
</reference>
<gene>
    <name evidence="1" type="ORF">RHSIM_Rhsim03G0057800</name>
</gene>
<comment type="caution">
    <text evidence="1">The sequence shown here is derived from an EMBL/GenBank/DDBJ whole genome shotgun (WGS) entry which is preliminary data.</text>
</comment>
<evidence type="ECO:0000313" key="2">
    <source>
        <dbReference type="Proteomes" id="UP000626092"/>
    </source>
</evidence>
<organism evidence="1 2">
    <name type="scientific">Rhododendron simsii</name>
    <name type="common">Sims's rhododendron</name>
    <dbReference type="NCBI Taxonomy" id="118357"/>
    <lineage>
        <taxon>Eukaryota</taxon>
        <taxon>Viridiplantae</taxon>
        <taxon>Streptophyta</taxon>
        <taxon>Embryophyta</taxon>
        <taxon>Tracheophyta</taxon>
        <taxon>Spermatophyta</taxon>
        <taxon>Magnoliopsida</taxon>
        <taxon>eudicotyledons</taxon>
        <taxon>Gunneridae</taxon>
        <taxon>Pentapetalae</taxon>
        <taxon>asterids</taxon>
        <taxon>Ericales</taxon>
        <taxon>Ericaceae</taxon>
        <taxon>Ericoideae</taxon>
        <taxon>Rhodoreae</taxon>
        <taxon>Rhododendron</taxon>
    </lineage>
</organism>
<proteinExistence type="predicted"/>
<sequence length="71" mass="7987">MVRCSTITVGVPCLPRHRPDMYLVICYDIGSDSWDIYSKSCLLGFGGRRSSAFVDGVLYCTDSKYPELCLR</sequence>
<evidence type="ECO:0000313" key="1">
    <source>
        <dbReference type="EMBL" id="KAF7148167.1"/>
    </source>
</evidence>
<dbReference type="AlphaFoldDB" id="A0A834LS41"/>
<keyword evidence="2" id="KW-1185">Reference proteome</keyword>
<accession>A0A834LS41</accession>